<gene>
    <name evidence="1" type="ORF">EDD28_2393</name>
</gene>
<proteinExistence type="predicted"/>
<dbReference type="Pfam" id="PF25681">
    <property type="entry name" value="Phage_TTP_17"/>
    <property type="match status" value="1"/>
</dbReference>
<comment type="caution">
    <text evidence="1">The sequence shown here is derived from an EMBL/GenBank/DDBJ whole genome shotgun (WGS) entry which is preliminary data.</text>
</comment>
<dbReference type="EMBL" id="RKHQ01000001">
    <property type="protein sequence ID" value="ROR97785.1"/>
    <property type="molecule type" value="Genomic_DNA"/>
</dbReference>
<reference evidence="1 2" key="1">
    <citation type="submission" date="2018-11" db="EMBL/GenBank/DDBJ databases">
        <title>Sequencing the genomes of 1000 actinobacteria strains.</title>
        <authorList>
            <person name="Klenk H.-P."/>
        </authorList>
    </citation>
    <scope>NUCLEOTIDE SEQUENCE [LARGE SCALE GENOMIC DNA]</scope>
    <source>
        <strain evidence="1 2">DSM 13521</strain>
    </source>
</reference>
<dbReference type="Proteomes" id="UP000275356">
    <property type="component" value="Unassembled WGS sequence"/>
</dbReference>
<dbReference type="InterPro" id="IPR058154">
    <property type="entry name" value="Bxb1_TTP-like"/>
</dbReference>
<sequence>MTLNSSNVRVAVTGAIYIGGASAAKPTDADSSYGSGWSDLGYASENGVTESRNRTTQTIKGWQNGDVVREVVTEAGLTFKTVLIETKEETVGLYYGTTVDANGALQIVPSSTGGRQKFGFDIVDGDAFIRAYVASGEITEVGEQVYRNGEAIGYEVTIRAYPHADHTDPVTGAIGSATKWYSTLAGETPEP</sequence>
<accession>A0A3N2DDB0</accession>
<keyword evidence="2" id="KW-1185">Reference proteome</keyword>
<dbReference type="AlphaFoldDB" id="A0A3N2DDB0"/>
<organism evidence="1 2">
    <name type="scientific">Salana multivorans</name>
    <dbReference type="NCBI Taxonomy" id="120377"/>
    <lineage>
        <taxon>Bacteria</taxon>
        <taxon>Bacillati</taxon>
        <taxon>Actinomycetota</taxon>
        <taxon>Actinomycetes</taxon>
        <taxon>Micrococcales</taxon>
        <taxon>Beutenbergiaceae</taxon>
        <taxon>Salana</taxon>
    </lineage>
</organism>
<evidence type="ECO:0000313" key="1">
    <source>
        <dbReference type="EMBL" id="ROR97785.1"/>
    </source>
</evidence>
<protein>
    <submittedName>
        <fullName evidence="1">Uncharacterized protein</fullName>
    </submittedName>
</protein>
<evidence type="ECO:0000313" key="2">
    <source>
        <dbReference type="Proteomes" id="UP000275356"/>
    </source>
</evidence>
<dbReference type="OrthoDB" id="2184509at2"/>
<dbReference type="RefSeq" id="WP_123739775.1">
    <property type="nucleotide sequence ID" value="NZ_RKHQ01000001.1"/>
</dbReference>
<name>A0A3N2DDB0_9MICO</name>